<dbReference type="InterPro" id="IPR036282">
    <property type="entry name" value="Glutathione-S-Trfase_C_sf"/>
</dbReference>
<evidence type="ECO:0000313" key="2">
    <source>
        <dbReference type="EMBL" id="CAK9872522.1"/>
    </source>
</evidence>
<dbReference type="Gene3D" id="1.20.1050.10">
    <property type="match status" value="1"/>
</dbReference>
<protein>
    <recommendedName>
        <fullName evidence="1">GST C-terminal domain-containing protein</fullName>
    </recommendedName>
</protein>
<dbReference type="InterPro" id="IPR004045">
    <property type="entry name" value="Glutathione_S-Trfase_N"/>
</dbReference>
<dbReference type="SFLD" id="SFLDG01148">
    <property type="entry name" value="Xi_(cytGST)"/>
    <property type="match status" value="1"/>
</dbReference>
<accession>A0ABP1BBJ5</accession>
<dbReference type="CDD" id="cd03190">
    <property type="entry name" value="GST_C_Omega_like"/>
    <property type="match status" value="1"/>
</dbReference>
<dbReference type="PIRSF" id="PIRSF015753">
    <property type="entry name" value="GST"/>
    <property type="match status" value="1"/>
</dbReference>
<dbReference type="SUPFAM" id="SSF47616">
    <property type="entry name" value="GST C-terminal domain-like"/>
    <property type="match status" value="1"/>
</dbReference>
<reference evidence="2" key="1">
    <citation type="submission" date="2024-03" db="EMBL/GenBank/DDBJ databases">
        <authorList>
            <consortium name="ELIXIR-Norway"/>
            <consortium name="Elixir Norway"/>
        </authorList>
    </citation>
    <scope>NUCLEOTIDE SEQUENCE</scope>
</reference>
<evidence type="ECO:0000313" key="3">
    <source>
        <dbReference type="Proteomes" id="UP001497522"/>
    </source>
</evidence>
<dbReference type="InterPro" id="IPR036249">
    <property type="entry name" value="Thioredoxin-like_sf"/>
</dbReference>
<proteinExistence type="predicted"/>
<dbReference type="Proteomes" id="UP001497522">
    <property type="component" value="Chromosome 3"/>
</dbReference>
<organism evidence="2 3">
    <name type="scientific">Sphagnum jensenii</name>
    <dbReference type="NCBI Taxonomy" id="128206"/>
    <lineage>
        <taxon>Eukaryota</taxon>
        <taxon>Viridiplantae</taxon>
        <taxon>Streptophyta</taxon>
        <taxon>Embryophyta</taxon>
        <taxon>Bryophyta</taxon>
        <taxon>Sphagnophytina</taxon>
        <taxon>Sphagnopsida</taxon>
        <taxon>Sphagnales</taxon>
        <taxon>Sphagnaceae</taxon>
        <taxon>Sphagnum</taxon>
    </lineage>
</organism>
<dbReference type="PROSITE" id="PS50405">
    <property type="entry name" value="GST_CTER"/>
    <property type="match status" value="1"/>
</dbReference>
<dbReference type="Pfam" id="PF13409">
    <property type="entry name" value="GST_N_2"/>
    <property type="match status" value="1"/>
</dbReference>
<keyword evidence="3" id="KW-1185">Reference proteome</keyword>
<dbReference type="Gene3D" id="3.40.30.10">
    <property type="entry name" value="Glutaredoxin"/>
    <property type="match status" value="1"/>
</dbReference>
<feature type="domain" description="GST C-terminal" evidence="1">
    <location>
        <begin position="168"/>
        <end position="295"/>
    </location>
</feature>
<dbReference type="SFLD" id="SFLDG01206">
    <property type="entry name" value="Xi.1"/>
    <property type="match status" value="1"/>
</dbReference>
<evidence type="ECO:0000259" key="1">
    <source>
        <dbReference type="PROSITE" id="PS50405"/>
    </source>
</evidence>
<name>A0ABP1BBJ5_9BRYO</name>
<dbReference type="InterPro" id="IPR040079">
    <property type="entry name" value="Glutathione_S-Trfase"/>
</dbReference>
<dbReference type="PANTHER" id="PTHR32419:SF6">
    <property type="entry name" value="GLUTATHIONE S-TRANSFERASE OMEGA-LIKE 1-RELATED"/>
    <property type="match status" value="1"/>
</dbReference>
<dbReference type="PANTHER" id="PTHR32419">
    <property type="entry name" value="GLUTATHIONYL-HYDROQUINONE REDUCTASE"/>
    <property type="match status" value="1"/>
</dbReference>
<dbReference type="EMBL" id="OZ023704">
    <property type="protein sequence ID" value="CAK9872522.1"/>
    <property type="molecule type" value="Genomic_DNA"/>
</dbReference>
<sequence>MSLSSFADSNDGAFKRKESLFRRFISRQPGAEFPPEKGRYHLYISYACPWASRCYAFMKLKGLEDVIGLTVVKPVFERTKEGDDHYGWVFPKTENEVPGAQPDPLYGARSIRELYEMANPNYTGRYSVPVLWDKEKKTIVNNESSEIIKMFNDEFNNYAKHPHVNLYPPHLKSNMEQVNSWTYNSINNGVYRCGFATKQKPYEEAFAELFAALDQCEDILSKQRYIAGSELTESDIRLFETLVRFDEVYYVHFKCNKRLIHQYPNLFNYTKDVYQIESIADTVNMFHIKQHYYRSHPSINPHGVVPVGPNIDFSTKHDRYRFKSG</sequence>
<dbReference type="InterPro" id="IPR047047">
    <property type="entry name" value="GST_Omega-like_C"/>
</dbReference>
<dbReference type="InterPro" id="IPR010987">
    <property type="entry name" value="Glutathione-S-Trfase_C-like"/>
</dbReference>
<gene>
    <name evidence="2" type="ORF">CSSPJE1EN2_LOCUS15092</name>
</gene>
<dbReference type="SFLD" id="SFLDS00019">
    <property type="entry name" value="Glutathione_Transferase_(cytos"/>
    <property type="match status" value="1"/>
</dbReference>
<dbReference type="Pfam" id="PF13410">
    <property type="entry name" value="GST_C_2"/>
    <property type="match status" value="1"/>
</dbReference>
<dbReference type="SUPFAM" id="SSF52833">
    <property type="entry name" value="Thioredoxin-like"/>
    <property type="match status" value="1"/>
</dbReference>
<dbReference type="InterPro" id="IPR016639">
    <property type="entry name" value="GST_Omega/GSH"/>
</dbReference>